<evidence type="ECO:0000313" key="1">
    <source>
        <dbReference type="EMBL" id="PVH19309.1"/>
    </source>
</evidence>
<dbReference type="EMBL" id="PKFO01000001">
    <property type="protein sequence ID" value="PVH19309.1"/>
    <property type="molecule type" value="Genomic_DNA"/>
</dbReference>
<evidence type="ECO:0000313" key="2">
    <source>
        <dbReference type="Proteomes" id="UP000244309"/>
    </source>
</evidence>
<sequence>MANEFVDCLVVLEKHDVCDKELAVSSLVFKCIKEHKQDYVSHFTSVFNVNGLYYYVSVVRIRNVDSVEKFIGEKGRSDNMNTAVFDSIVSDINQKADRLGQEGGMIMYAVSNVGPTIVRFGSKSFKSSSHEVLDDNTIVHLEAAYIGAERIEQNPSNYVVLPGMLLNDFLRLTITLDPGPFDDSNEFFLESLHITLIERTMFQSIEQGFPIRLCNPAIRQTPLDEKHSVHSIEALSTGSSILANAIIQSPSSEEERLGFTKALLSRGRAAISDLNWAFSSEAVLLCEVLPQAEFESHQILNPHYLYGAYLCI</sequence>
<dbReference type="Proteomes" id="UP000244309">
    <property type="component" value="Unassembled WGS sequence"/>
</dbReference>
<name>A0A2V1AN47_9ASCO</name>
<gene>
    <name evidence="1" type="ORF">CXQ85_001615</name>
</gene>
<dbReference type="GeneID" id="37006946"/>
<dbReference type="RefSeq" id="XP_025340249.1">
    <property type="nucleotide sequence ID" value="XM_025485318.1"/>
</dbReference>
<comment type="caution">
    <text evidence="1">The sequence shown here is derived from an EMBL/GenBank/DDBJ whole genome shotgun (WGS) entry which is preliminary data.</text>
</comment>
<reference evidence="1 2" key="1">
    <citation type="submission" date="2017-12" db="EMBL/GenBank/DDBJ databases">
        <title>Genome Sequence of a Multidrug-Resistant Candida haemulonii Isolate from a Patient with Chronic Leg Ulcers in Israel.</title>
        <authorList>
            <person name="Chow N.A."/>
            <person name="Gade L."/>
            <person name="Batra D."/>
            <person name="Rowe L.A."/>
            <person name="Ben-Ami R."/>
            <person name="Loparev V.N."/>
            <person name="Litvintseva A.P."/>
        </authorList>
    </citation>
    <scope>NUCLEOTIDE SEQUENCE [LARGE SCALE GENOMIC DNA]</scope>
    <source>
        <strain evidence="1 2">B11899</strain>
    </source>
</reference>
<dbReference type="VEuPathDB" id="FungiDB:CXQ85_001615"/>
<proteinExistence type="predicted"/>
<keyword evidence="2" id="KW-1185">Reference proteome</keyword>
<accession>A0A2V1AN47</accession>
<dbReference type="AlphaFoldDB" id="A0A2V1AN47"/>
<protein>
    <submittedName>
        <fullName evidence="1">Uncharacterized protein</fullName>
    </submittedName>
</protein>
<organism evidence="1 2">
    <name type="scientific">Candidozyma haemuli</name>
    <dbReference type="NCBI Taxonomy" id="45357"/>
    <lineage>
        <taxon>Eukaryota</taxon>
        <taxon>Fungi</taxon>
        <taxon>Dikarya</taxon>
        <taxon>Ascomycota</taxon>
        <taxon>Saccharomycotina</taxon>
        <taxon>Pichiomycetes</taxon>
        <taxon>Metschnikowiaceae</taxon>
        <taxon>Candidozyma</taxon>
    </lineage>
</organism>